<gene>
    <name evidence="1" type="ORF">JCM19275_1302</name>
</gene>
<protein>
    <submittedName>
        <fullName evidence="1">tRNA and rRNA cytosine-C5-methylase</fullName>
    </submittedName>
</protein>
<dbReference type="EMBL" id="BBNT01000012">
    <property type="protein sequence ID" value="GAL76558.1"/>
    <property type="molecule type" value="Genomic_DNA"/>
</dbReference>
<evidence type="ECO:0000313" key="2">
    <source>
        <dbReference type="Proteomes" id="UP000029647"/>
    </source>
</evidence>
<proteinExistence type="predicted"/>
<dbReference type="GO" id="GO:0032259">
    <property type="term" value="P:methylation"/>
    <property type="evidence" value="ECO:0007669"/>
    <property type="project" value="UniProtKB-KW"/>
</dbReference>
<organism evidence="1 2">
    <name type="scientific">Nonlabens ulvanivorans</name>
    <name type="common">Persicivirga ulvanivorans</name>
    <dbReference type="NCBI Taxonomy" id="906888"/>
    <lineage>
        <taxon>Bacteria</taxon>
        <taxon>Pseudomonadati</taxon>
        <taxon>Bacteroidota</taxon>
        <taxon>Flavobacteriia</taxon>
        <taxon>Flavobacteriales</taxon>
        <taxon>Flavobacteriaceae</taxon>
        <taxon>Nonlabens</taxon>
    </lineage>
</organism>
<sequence>MRFHHNLVQATVDALHNIFNDGKYADQAIQKILKRDTRWGFS</sequence>
<keyword evidence="1" id="KW-0489">Methyltransferase</keyword>
<keyword evidence="1" id="KW-0808">Transferase</keyword>
<accession>A0A090WK42</accession>
<comment type="caution">
    <text evidence="1">The sequence shown here is derived from an EMBL/GenBank/DDBJ whole genome shotgun (WGS) entry which is preliminary data.</text>
</comment>
<dbReference type="AlphaFoldDB" id="A0A090WK42"/>
<dbReference type="GO" id="GO:0008168">
    <property type="term" value="F:methyltransferase activity"/>
    <property type="evidence" value="ECO:0007669"/>
    <property type="project" value="UniProtKB-KW"/>
</dbReference>
<evidence type="ECO:0000313" key="1">
    <source>
        <dbReference type="EMBL" id="GAL76558.1"/>
    </source>
</evidence>
<reference evidence="1 2" key="1">
    <citation type="journal article" date="2014" name="Genome Announc.">
        <title>Draft Genome Sequences of Marine Flavobacterium Nonlabens Strains NR17, NR24, NR27, NR32, NR33, and Ara13.</title>
        <authorList>
            <person name="Nakanishi M."/>
            <person name="Meirelles P."/>
            <person name="Suzuki R."/>
            <person name="Takatani N."/>
            <person name="Mino S."/>
            <person name="Suda W."/>
            <person name="Oshima K."/>
            <person name="Hattori M."/>
            <person name="Ohkuma M."/>
            <person name="Hosokawa M."/>
            <person name="Miyashita K."/>
            <person name="Thompson F.L."/>
            <person name="Niwa A."/>
            <person name="Sawabe T."/>
            <person name="Sawabe T."/>
        </authorList>
    </citation>
    <scope>NUCLEOTIDE SEQUENCE [LARGE SCALE GENOMIC DNA]</scope>
    <source>
        <strain evidence="2">JCM19275</strain>
    </source>
</reference>
<dbReference type="Proteomes" id="UP000029647">
    <property type="component" value="Unassembled WGS sequence"/>
</dbReference>
<name>A0A090WK42_NONUL</name>